<dbReference type="AlphaFoldDB" id="A0AAE1XP30"/>
<evidence type="ECO:0000313" key="1">
    <source>
        <dbReference type="EMBL" id="KAK4415448.1"/>
    </source>
</evidence>
<dbReference type="EMBL" id="JACGWO010000011">
    <property type="protein sequence ID" value="KAK4415448.1"/>
    <property type="molecule type" value="Genomic_DNA"/>
</dbReference>
<accession>A0AAE1XP30</accession>
<dbReference type="Proteomes" id="UP001293254">
    <property type="component" value="Unassembled WGS sequence"/>
</dbReference>
<comment type="caution">
    <text evidence="1">The sequence shown here is derived from an EMBL/GenBank/DDBJ whole genome shotgun (WGS) entry which is preliminary data.</text>
</comment>
<organism evidence="1 2">
    <name type="scientific">Sesamum alatum</name>
    <dbReference type="NCBI Taxonomy" id="300844"/>
    <lineage>
        <taxon>Eukaryota</taxon>
        <taxon>Viridiplantae</taxon>
        <taxon>Streptophyta</taxon>
        <taxon>Embryophyta</taxon>
        <taxon>Tracheophyta</taxon>
        <taxon>Spermatophyta</taxon>
        <taxon>Magnoliopsida</taxon>
        <taxon>eudicotyledons</taxon>
        <taxon>Gunneridae</taxon>
        <taxon>Pentapetalae</taxon>
        <taxon>asterids</taxon>
        <taxon>lamiids</taxon>
        <taxon>Lamiales</taxon>
        <taxon>Pedaliaceae</taxon>
        <taxon>Sesamum</taxon>
    </lineage>
</organism>
<keyword evidence="2" id="KW-1185">Reference proteome</keyword>
<name>A0AAE1XP30_9LAMI</name>
<proteinExistence type="predicted"/>
<sequence length="122" mass="13887">MDAFFHEIEISARAKVAASGRRLEEFSKVISENLASQWATVLQYCLTELKVQELKFNAKASMSTTIGPEKDESKVLEQSFEIRFAHSHSRIMEYPSPDRELQCMLSRQSFGMLSIPPSIDPM</sequence>
<reference evidence="1" key="1">
    <citation type="submission" date="2020-06" db="EMBL/GenBank/DDBJ databases">
        <authorList>
            <person name="Li T."/>
            <person name="Hu X."/>
            <person name="Zhang T."/>
            <person name="Song X."/>
            <person name="Zhang H."/>
            <person name="Dai N."/>
            <person name="Sheng W."/>
            <person name="Hou X."/>
            <person name="Wei L."/>
        </authorList>
    </citation>
    <scope>NUCLEOTIDE SEQUENCE</scope>
    <source>
        <strain evidence="1">3651</strain>
        <tissue evidence="1">Leaf</tissue>
    </source>
</reference>
<gene>
    <name evidence="1" type="ORF">Salat_2652200</name>
</gene>
<evidence type="ECO:0000313" key="2">
    <source>
        <dbReference type="Proteomes" id="UP001293254"/>
    </source>
</evidence>
<reference evidence="1" key="2">
    <citation type="journal article" date="2024" name="Plant">
        <title>Genomic evolution and insights into agronomic trait innovations of Sesamum species.</title>
        <authorList>
            <person name="Miao H."/>
            <person name="Wang L."/>
            <person name="Qu L."/>
            <person name="Liu H."/>
            <person name="Sun Y."/>
            <person name="Le M."/>
            <person name="Wang Q."/>
            <person name="Wei S."/>
            <person name="Zheng Y."/>
            <person name="Lin W."/>
            <person name="Duan Y."/>
            <person name="Cao H."/>
            <person name="Xiong S."/>
            <person name="Wang X."/>
            <person name="Wei L."/>
            <person name="Li C."/>
            <person name="Ma Q."/>
            <person name="Ju M."/>
            <person name="Zhao R."/>
            <person name="Li G."/>
            <person name="Mu C."/>
            <person name="Tian Q."/>
            <person name="Mei H."/>
            <person name="Zhang T."/>
            <person name="Gao T."/>
            <person name="Zhang H."/>
        </authorList>
    </citation>
    <scope>NUCLEOTIDE SEQUENCE</scope>
    <source>
        <strain evidence="1">3651</strain>
    </source>
</reference>
<protein>
    <submittedName>
        <fullName evidence="1">Uncharacterized protein</fullName>
    </submittedName>
</protein>